<reference evidence="1" key="2">
    <citation type="submission" date="2015-02" db="UniProtKB">
        <authorList>
            <consortium name="EnsemblMetazoa"/>
        </authorList>
    </citation>
    <scope>IDENTIFICATION</scope>
</reference>
<dbReference type="EnsemblMetazoa" id="SMAR005742-RA">
    <property type="protein sequence ID" value="SMAR005742-PA"/>
    <property type="gene ID" value="SMAR005742"/>
</dbReference>
<accession>T1IX12</accession>
<keyword evidence="2" id="KW-1185">Reference proteome</keyword>
<proteinExistence type="predicted"/>
<evidence type="ECO:0000313" key="2">
    <source>
        <dbReference type="Proteomes" id="UP000014500"/>
    </source>
</evidence>
<dbReference type="AlphaFoldDB" id="T1IX12"/>
<protein>
    <submittedName>
        <fullName evidence="1">Uncharacterized protein</fullName>
    </submittedName>
</protein>
<sequence>MGQAATTGDEGRASPHRKKAFSLLLPGARINCALVSANVLTMRAIGDLVLTGFVPFSHVIVVRCSRQMANVSICRIDNEEGFFVGGKTKTISIIFPPNFQINK</sequence>
<organism evidence="1 2">
    <name type="scientific">Strigamia maritima</name>
    <name type="common">European centipede</name>
    <name type="synonym">Geophilus maritimus</name>
    <dbReference type="NCBI Taxonomy" id="126957"/>
    <lineage>
        <taxon>Eukaryota</taxon>
        <taxon>Metazoa</taxon>
        <taxon>Ecdysozoa</taxon>
        <taxon>Arthropoda</taxon>
        <taxon>Myriapoda</taxon>
        <taxon>Chilopoda</taxon>
        <taxon>Pleurostigmophora</taxon>
        <taxon>Geophilomorpha</taxon>
        <taxon>Linotaeniidae</taxon>
        <taxon>Strigamia</taxon>
    </lineage>
</organism>
<dbReference type="HOGENOM" id="CLU_2267093_0_0_1"/>
<dbReference type="EMBL" id="JH431639">
    <property type="status" value="NOT_ANNOTATED_CDS"/>
    <property type="molecule type" value="Genomic_DNA"/>
</dbReference>
<reference evidence="2" key="1">
    <citation type="submission" date="2011-05" db="EMBL/GenBank/DDBJ databases">
        <authorList>
            <person name="Richards S.R."/>
            <person name="Qu J."/>
            <person name="Jiang H."/>
            <person name="Jhangiani S.N."/>
            <person name="Agravi P."/>
            <person name="Goodspeed R."/>
            <person name="Gross S."/>
            <person name="Mandapat C."/>
            <person name="Jackson L."/>
            <person name="Mathew T."/>
            <person name="Pu L."/>
            <person name="Thornton R."/>
            <person name="Saada N."/>
            <person name="Wilczek-Boney K.B."/>
            <person name="Lee S."/>
            <person name="Kovar C."/>
            <person name="Wu Y."/>
            <person name="Scherer S.E."/>
            <person name="Worley K.C."/>
            <person name="Muzny D.M."/>
            <person name="Gibbs R."/>
        </authorList>
    </citation>
    <scope>NUCLEOTIDE SEQUENCE</scope>
    <source>
        <strain evidence="2">Brora</strain>
    </source>
</reference>
<evidence type="ECO:0000313" key="1">
    <source>
        <dbReference type="EnsemblMetazoa" id="SMAR005742-PA"/>
    </source>
</evidence>
<dbReference type="Proteomes" id="UP000014500">
    <property type="component" value="Unassembled WGS sequence"/>
</dbReference>
<name>T1IX12_STRMM</name>